<proteinExistence type="predicted"/>
<sequence>MTERDQPGQWLALHIFYASNPRPMVAECIRPLLQRLTDADLVGRYFFLNYWMEGPHVRLRLKPRSASDESAVREMAESAIGEFLARRPALYAMDSAYREDLQVMLFRMEYPDGDPDHLMDADGTPKMQPNNTFDYRPYEPEYGKYGGPAGVELAEWHFQHSTDLVMDLFDRMNMHHRPVALGIAAQLMVVMTSTFLPSRARLLDFLDSYHRFTHHSFAATDYADNVDYEGMYDQMAPQLARRFEPILDALEAGRPGRLPQFLHHWADHSADLRSRVVALAEAGEVAFAYPEGSPPETVTDPDLALSRLLLSYVHMTNNRMYMTLRDEAYLSYLVGRSLRAEAVTP</sequence>
<dbReference type="OrthoDB" id="3607295at2"/>
<reference evidence="3" key="1">
    <citation type="submission" date="2016-10" db="EMBL/GenBank/DDBJ databases">
        <authorList>
            <person name="Varghese N."/>
            <person name="Submissions S."/>
        </authorList>
    </citation>
    <scope>NUCLEOTIDE SEQUENCE [LARGE SCALE GENOMIC DNA]</scope>
    <source>
        <strain evidence="3">DSM 45237</strain>
    </source>
</reference>
<dbReference type="InterPro" id="IPR023809">
    <property type="entry name" value="Thiopep_bacteriocin_synth_dom"/>
</dbReference>
<name>A0A1H5JY87_9ACTN</name>
<evidence type="ECO:0000313" key="3">
    <source>
        <dbReference type="Proteomes" id="UP000181980"/>
    </source>
</evidence>
<evidence type="ECO:0000313" key="2">
    <source>
        <dbReference type="EMBL" id="SEE57472.1"/>
    </source>
</evidence>
<evidence type="ECO:0000259" key="1">
    <source>
        <dbReference type="Pfam" id="PF14028"/>
    </source>
</evidence>
<dbReference type="Pfam" id="PF14028">
    <property type="entry name" value="Lant_dehydr_C"/>
    <property type="match status" value="1"/>
</dbReference>
<protein>
    <submittedName>
        <fullName evidence="2">Lantibiotic biosynthesis dehydratase C-term</fullName>
    </submittedName>
</protein>
<gene>
    <name evidence="2" type="ORF">SAMN04488561_1803</name>
</gene>
<dbReference type="Proteomes" id="UP000181980">
    <property type="component" value="Unassembled WGS sequence"/>
</dbReference>
<dbReference type="STRING" id="561176.SAMN04488561_1803"/>
<feature type="domain" description="Thiopeptide-type bacteriocin biosynthesis" evidence="1">
    <location>
        <begin position="10"/>
        <end position="337"/>
    </location>
</feature>
<organism evidence="2 3">
    <name type="scientific">Jiangella alba</name>
    <dbReference type="NCBI Taxonomy" id="561176"/>
    <lineage>
        <taxon>Bacteria</taxon>
        <taxon>Bacillati</taxon>
        <taxon>Actinomycetota</taxon>
        <taxon>Actinomycetes</taxon>
        <taxon>Jiangellales</taxon>
        <taxon>Jiangellaceae</taxon>
        <taxon>Jiangella</taxon>
    </lineage>
</organism>
<keyword evidence="3" id="KW-1185">Reference proteome</keyword>
<accession>A0A1H5JY87</accession>
<dbReference type="EMBL" id="FNUC01000003">
    <property type="protein sequence ID" value="SEE57472.1"/>
    <property type="molecule type" value="Genomic_DNA"/>
</dbReference>
<dbReference type="AlphaFoldDB" id="A0A1H5JY87"/>
<dbReference type="RefSeq" id="WP_069110858.1">
    <property type="nucleotide sequence ID" value="NZ_FNUC01000003.1"/>
</dbReference>